<dbReference type="AlphaFoldDB" id="A0A2V4NUF4"/>
<accession>A0A2V4NUF4</accession>
<keyword evidence="3" id="KW-1185">Reference proteome</keyword>
<organism evidence="2 3">
    <name type="scientific">Streptomyces tateyamensis</name>
    <dbReference type="NCBI Taxonomy" id="565073"/>
    <lineage>
        <taxon>Bacteria</taxon>
        <taxon>Bacillati</taxon>
        <taxon>Actinomycetota</taxon>
        <taxon>Actinomycetes</taxon>
        <taxon>Kitasatosporales</taxon>
        <taxon>Streptomycetaceae</taxon>
        <taxon>Streptomyces</taxon>
    </lineage>
</organism>
<dbReference type="Proteomes" id="UP000248039">
    <property type="component" value="Unassembled WGS sequence"/>
</dbReference>
<evidence type="ECO:0000313" key="3">
    <source>
        <dbReference type="Proteomes" id="UP000248039"/>
    </source>
</evidence>
<evidence type="ECO:0000256" key="1">
    <source>
        <dbReference type="SAM" id="SignalP"/>
    </source>
</evidence>
<gene>
    <name evidence="2" type="ORF">C7C46_08545</name>
</gene>
<evidence type="ECO:0008006" key="4">
    <source>
        <dbReference type="Google" id="ProtNLM"/>
    </source>
</evidence>
<name>A0A2V4NUF4_9ACTN</name>
<dbReference type="OrthoDB" id="10014673at2"/>
<sequence length="163" mass="16782">MLTRITTRTGAAVLAAVAVAALATGCGSGTKSDKAADKPTAAAPQLSPVGKWNVQVQTSLPSNGSAVLTFKQDGSLEQAGSDTLPGTGWWQPGKQPNQYTLEVVIPLTDHTTKAPTGTIRGIETVTLDGEKLTASGTAAMFDLQGKQLKTFDLSSHADSKLSS</sequence>
<comment type="caution">
    <text evidence="2">The sequence shown here is derived from an EMBL/GenBank/DDBJ whole genome shotgun (WGS) entry which is preliminary data.</text>
</comment>
<evidence type="ECO:0000313" key="2">
    <source>
        <dbReference type="EMBL" id="PYC83786.1"/>
    </source>
</evidence>
<reference evidence="2 3" key="1">
    <citation type="submission" date="2018-03" db="EMBL/GenBank/DDBJ databases">
        <title>Bioinformatic expansion and discovery of thiopeptide antibiotics.</title>
        <authorList>
            <person name="Schwalen C.J."/>
            <person name="Hudson G.A."/>
            <person name="Mitchell D.A."/>
        </authorList>
    </citation>
    <scope>NUCLEOTIDE SEQUENCE [LARGE SCALE GENOMIC DNA]</scope>
    <source>
        <strain evidence="2 3">ATCC 21389</strain>
    </source>
</reference>
<proteinExistence type="predicted"/>
<dbReference type="PROSITE" id="PS51257">
    <property type="entry name" value="PROKAR_LIPOPROTEIN"/>
    <property type="match status" value="1"/>
</dbReference>
<keyword evidence="1" id="KW-0732">Signal</keyword>
<feature type="chain" id="PRO_5039010714" description="Lipoprotein" evidence="1">
    <location>
        <begin position="24"/>
        <end position="163"/>
    </location>
</feature>
<protein>
    <recommendedName>
        <fullName evidence="4">Lipoprotein</fullName>
    </recommendedName>
</protein>
<dbReference type="EMBL" id="PYBW01000027">
    <property type="protein sequence ID" value="PYC83786.1"/>
    <property type="molecule type" value="Genomic_DNA"/>
</dbReference>
<dbReference type="RefSeq" id="WP_110667391.1">
    <property type="nucleotide sequence ID" value="NZ_PYBW01000027.1"/>
</dbReference>
<feature type="signal peptide" evidence="1">
    <location>
        <begin position="1"/>
        <end position="23"/>
    </location>
</feature>